<feature type="domain" description="SseB protein N-terminal" evidence="2">
    <location>
        <begin position="43"/>
        <end position="170"/>
    </location>
</feature>
<name>A0A345NJ36_9MICO</name>
<proteinExistence type="predicted"/>
<dbReference type="AlphaFoldDB" id="A0A345NJ36"/>
<feature type="compositionally biased region" description="Low complexity" evidence="1">
    <location>
        <begin position="26"/>
        <end position="36"/>
    </location>
</feature>
<dbReference type="KEGG" id="orn:DV701_01705"/>
<evidence type="ECO:0000259" key="2">
    <source>
        <dbReference type="Pfam" id="PF07179"/>
    </source>
</evidence>
<dbReference type="EMBL" id="CP031229">
    <property type="protein sequence ID" value="AXH95044.1"/>
    <property type="molecule type" value="Genomic_DNA"/>
</dbReference>
<reference evidence="3 4" key="1">
    <citation type="submission" date="2018-07" db="EMBL/GenBank/DDBJ databases">
        <title>Complete genome sequencing of Ornithinimicrobium sp. AMA3305.</title>
        <authorList>
            <person name="Bae J.-W."/>
        </authorList>
    </citation>
    <scope>NUCLEOTIDE SEQUENCE [LARGE SCALE GENOMIC DNA]</scope>
    <source>
        <strain evidence="3 4">AMA3305</strain>
    </source>
</reference>
<feature type="region of interest" description="Disordered" evidence="1">
    <location>
        <begin position="1"/>
        <end position="37"/>
    </location>
</feature>
<gene>
    <name evidence="3" type="ORF">DV701_01705</name>
</gene>
<keyword evidence="4" id="KW-1185">Reference proteome</keyword>
<evidence type="ECO:0000313" key="3">
    <source>
        <dbReference type="EMBL" id="AXH95044.1"/>
    </source>
</evidence>
<protein>
    <submittedName>
        <fullName evidence="3">SseB family protein</fullName>
    </submittedName>
</protein>
<dbReference type="Pfam" id="PF07179">
    <property type="entry name" value="SseB"/>
    <property type="match status" value="1"/>
</dbReference>
<dbReference type="OrthoDB" id="5188303at2"/>
<accession>A0A345NJ36</accession>
<evidence type="ECO:0000256" key="1">
    <source>
        <dbReference type="SAM" id="MobiDB-lite"/>
    </source>
</evidence>
<sequence>MTHRFSGHDPADGHDTAGVPWRRRTLTGTGFDGDTGQADATLARLLGEIADGDSPDPDPAELVAAVSRARLVVGIVAVPGEIDDSSGIPADASSDMASVTLVAPDGQRALPAFTSTAALAEWNDRARPVPVTAQRAALAAVQEGCEVIPLDLSAPPGPPAYTLRPSMVWALATARPWVAAHEDAHVAAAVAAAVAPEPAVDAHELEPGATDPQALQVCLALRPGLNQDQVQSLVTRVGERIAADGEARARIDALAFRLRPAG</sequence>
<evidence type="ECO:0000313" key="4">
    <source>
        <dbReference type="Proteomes" id="UP000253790"/>
    </source>
</evidence>
<feature type="compositionally biased region" description="Basic and acidic residues" evidence="1">
    <location>
        <begin position="1"/>
        <end position="15"/>
    </location>
</feature>
<dbReference type="RefSeq" id="WP_114926810.1">
    <property type="nucleotide sequence ID" value="NZ_CP031229.1"/>
</dbReference>
<organism evidence="3 4">
    <name type="scientific">Ornithinimicrobium avium</name>
    <dbReference type="NCBI Taxonomy" id="2283195"/>
    <lineage>
        <taxon>Bacteria</taxon>
        <taxon>Bacillati</taxon>
        <taxon>Actinomycetota</taxon>
        <taxon>Actinomycetes</taxon>
        <taxon>Micrococcales</taxon>
        <taxon>Ornithinimicrobiaceae</taxon>
        <taxon>Ornithinimicrobium</taxon>
    </lineage>
</organism>
<dbReference type="Proteomes" id="UP000253790">
    <property type="component" value="Chromosome"/>
</dbReference>
<dbReference type="InterPro" id="IPR009839">
    <property type="entry name" value="SseB_N"/>
</dbReference>